<dbReference type="InterPro" id="IPR051396">
    <property type="entry name" value="Bact_Antivir_Def_Nuclease"/>
</dbReference>
<organism evidence="3 4">
    <name type="scientific">Kribbella aluminosa</name>
    <dbReference type="NCBI Taxonomy" id="416017"/>
    <lineage>
        <taxon>Bacteria</taxon>
        <taxon>Bacillati</taxon>
        <taxon>Actinomycetota</taxon>
        <taxon>Actinomycetes</taxon>
        <taxon>Propionibacteriales</taxon>
        <taxon>Kribbellaceae</taxon>
        <taxon>Kribbella</taxon>
    </lineage>
</organism>
<sequence>MIINWVTVQSYRSIDNTGMLALGPVTVLIGRNNSGKSALLRAMYLAQGGSQFQDDDRRLRSSNGLQVDMALAAPSVEPVEAAYGGDTALPPDVVRRVAAPPGNAPNVHLVWNKGEAARNVGELAAWRPRHLFVPVFSRRKVSGYENGVDDSRSRSVGVTDRDLTALLHSLSGDHAEGRRYRELVKRVLGPGTSIGTFATQHGQQPGLPISQYEGVSLERMGEGVSGVVTILAELASPGRRVLLLEEPENDLHPEALRELLGVILQAVDENGYQVVVSTHSDLVLRTLGSAAGAVVYRTTLEHATGGVPTTTYLRVDSAIDRREALADLGYDVTEPIGWLIFEESTAERFFREVLIPGFVPKLAGFRTLAAGGTGRVKKVFEDLRRFMLFVQKSDDPEPTPRAWVVVDGDKSGSDVAEDLMASFSRWPADRFIALNEPAIEKYYPRRFAEHAAAIEAAHVRSVGWQEERELKGKLVQEVCSWFNGPDGSRAEVEETAGELIETLQAITSAHADLYR</sequence>
<dbReference type="RefSeq" id="WP_209694638.1">
    <property type="nucleotide sequence ID" value="NZ_BAAAVU010000013.1"/>
</dbReference>
<feature type="domain" description="Endonuclease GajA/Old nuclease/RecF-like AAA" evidence="1">
    <location>
        <begin position="1"/>
        <end position="45"/>
    </location>
</feature>
<dbReference type="InterPro" id="IPR003959">
    <property type="entry name" value="ATPase_AAA_core"/>
</dbReference>
<dbReference type="Pfam" id="PF13175">
    <property type="entry name" value="AAA_15"/>
    <property type="match status" value="1"/>
</dbReference>
<dbReference type="InterPro" id="IPR041685">
    <property type="entry name" value="AAA_GajA/Old/RecF-like"/>
</dbReference>
<keyword evidence="4" id="KW-1185">Reference proteome</keyword>
<proteinExistence type="predicted"/>
<dbReference type="InterPro" id="IPR027417">
    <property type="entry name" value="P-loop_NTPase"/>
</dbReference>
<reference evidence="3 4" key="1">
    <citation type="submission" date="2021-03" db="EMBL/GenBank/DDBJ databases">
        <title>Sequencing the genomes of 1000 actinobacteria strains.</title>
        <authorList>
            <person name="Klenk H.-P."/>
        </authorList>
    </citation>
    <scope>NUCLEOTIDE SEQUENCE [LARGE SCALE GENOMIC DNA]</scope>
    <source>
        <strain evidence="3 4">DSM 18824</strain>
    </source>
</reference>
<evidence type="ECO:0000313" key="4">
    <source>
        <dbReference type="Proteomes" id="UP000755585"/>
    </source>
</evidence>
<dbReference type="Proteomes" id="UP000755585">
    <property type="component" value="Unassembled WGS sequence"/>
</dbReference>
<evidence type="ECO:0000259" key="2">
    <source>
        <dbReference type="Pfam" id="PF13304"/>
    </source>
</evidence>
<dbReference type="PANTHER" id="PTHR43581">
    <property type="entry name" value="ATP/GTP PHOSPHATASE"/>
    <property type="match status" value="1"/>
</dbReference>
<accession>A0ABS4UJI7</accession>
<dbReference type="EMBL" id="JAGINT010000001">
    <property type="protein sequence ID" value="MBP2351779.1"/>
    <property type="molecule type" value="Genomic_DNA"/>
</dbReference>
<protein>
    <submittedName>
        <fullName evidence="3">ATPase</fullName>
    </submittedName>
</protein>
<name>A0ABS4UJI7_9ACTN</name>
<comment type="caution">
    <text evidence="3">The sequence shown here is derived from an EMBL/GenBank/DDBJ whole genome shotgun (WGS) entry which is preliminary data.</text>
</comment>
<feature type="domain" description="ATPase AAA-type core" evidence="2">
    <location>
        <begin position="210"/>
        <end position="284"/>
    </location>
</feature>
<dbReference type="Pfam" id="PF13304">
    <property type="entry name" value="AAA_21"/>
    <property type="match status" value="1"/>
</dbReference>
<dbReference type="Gene3D" id="3.40.50.300">
    <property type="entry name" value="P-loop containing nucleotide triphosphate hydrolases"/>
    <property type="match status" value="2"/>
</dbReference>
<dbReference type="SUPFAM" id="SSF52540">
    <property type="entry name" value="P-loop containing nucleoside triphosphate hydrolases"/>
    <property type="match status" value="1"/>
</dbReference>
<dbReference type="PANTHER" id="PTHR43581:SF2">
    <property type="entry name" value="EXCINUCLEASE ATPASE SUBUNIT"/>
    <property type="match status" value="1"/>
</dbReference>
<evidence type="ECO:0000259" key="1">
    <source>
        <dbReference type="Pfam" id="PF13175"/>
    </source>
</evidence>
<gene>
    <name evidence="3" type="ORF">JOF29_002862</name>
</gene>
<evidence type="ECO:0000313" key="3">
    <source>
        <dbReference type="EMBL" id="MBP2351779.1"/>
    </source>
</evidence>